<dbReference type="RefSeq" id="XP_020904155.1">
    <property type="nucleotide sequence ID" value="XM_021048496.2"/>
</dbReference>
<dbReference type="PANTHER" id="PTHR45850:SF2">
    <property type="entry name" value="SORTING NEXIN-5-LIKE"/>
    <property type="match status" value="1"/>
</dbReference>
<dbReference type="AlphaFoldDB" id="A0A913XGQ7"/>
<evidence type="ECO:0000259" key="3">
    <source>
        <dbReference type="PROSITE" id="PS50195"/>
    </source>
</evidence>
<dbReference type="OMA" id="MVRYCHF"/>
<organism evidence="4 5">
    <name type="scientific">Exaiptasia diaphana</name>
    <name type="common">Tropical sea anemone</name>
    <name type="synonym">Aiptasia pulchella</name>
    <dbReference type="NCBI Taxonomy" id="2652724"/>
    <lineage>
        <taxon>Eukaryota</taxon>
        <taxon>Metazoa</taxon>
        <taxon>Cnidaria</taxon>
        <taxon>Anthozoa</taxon>
        <taxon>Hexacorallia</taxon>
        <taxon>Actiniaria</taxon>
        <taxon>Aiptasiidae</taxon>
        <taxon>Exaiptasia</taxon>
    </lineage>
</organism>
<dbReference type="KEGG" id="epa:110242498"/>
<dbReference type="Pfam" id="PF00787">
    <property type="entry name" value="PX"/>
    <property type="match status" value="1"/>
</dbReference>
<evidence type="ECO:0000256" key="1">
    <source>
        <dbReference type="ARBA" id="ARBA00010883"/>
    </source>
</evidence>
<proteinExistence type="inferred from homology"/>
<dbReference type="Proteomes" id="UP000887567">
    <property type="component" value="Unplaced"/>
</dbReference>
<dbReference type="EnsemblMetazoa" id="XM_021048496.2">
    <property type="protein sequence ID" value="XP_020904155.1"/>
    <property type="gene ID" value="LOC110242498"/>
</dbReference>
<reference evidence="4" key="1">
    <citation type="submission" date="2022-11" db="UniProtKB">
        <authorList>
            <consortium name="EnsemblMetazoa"/>
        </authorList>
    </citation>
    <scope>IDENTIFICATION</scope>
</reference>
<feature type="coiled-coil region" evidence="2">
    <location>
        <begin position="285"/>
        <end position="323"/>
    </location>
</feature>
<dbReference type="GO" id="GO:0035091">
    <property type="term" value="F:phosphatidylinositol binding"/>
    <property type="evidence" value="ECO:0007669"/>
    <property type="project" value="InterPro"/>
</dbReference>
<accession>A0A913XGQ7</accession>
<dbReference type="SUPFAM" id="SSF103657">
    <property type="entry name" value="BAR/IMD domain-like"/>
    <property type="match status" value="1"/>
</dbReference>
<evidence type="ECO:0000313" key="4">
    <source>
        <dbReference type="EnsemblMetazoa" id="XP_020904155.1"/>
    </source>
</evidence>
<name>A0A913XGQ7_EXADI</name>
<comment type="similarity">
    <text evidence="1">Belongs to the sorting nexin family.</text>
</comment>
<dbReference type="PANTHER" id="PTHR45850">
    <property type="entry name" value="SORTING NEXIN FAMILY MEMBER"/>
    <property type="match status" value="1"/>
</dbReference>
<dbReference type="InterPro" id="IPR036871">
    <property type="entry name" value="PX_dom_sf"/>
</dbReference>
<dbReference type="InterPro" id="IPR027267">
    <property type="entry name" value="AH/BAR_dom_sf"/>
</dbReference>
<dbReference type="Gene3D" id="1.20.1270.60">
    <property type="entry name" value="Arfaptin homology (AH) domain/BAR domain"/>
    <property type="match status" value="1"/>
</dbReference>
<dbReference type="SUPFAM" id="SSF64268">
    <property type="entry name" value="PX domain"/>
    <property type="match status" value="1"/>
</dbReference>
<evidence type="ECO:0000313" key="5">
    <source>
        <dbReference type="Proteomes" id="UP000887567"/>
    </source>
</evidence>
<dbReference type="InterPro" id="IPR015404">
    <property type="entry name" value="Vps5_C"/>
</dbReference>
<dbReference type="Pfam" id="PF09325">
    <property type="entry name" value="Vps5"/>
    <property type="match status" value="1"/>
</dbReference>
<keyword evidence="5" id="KW-1185">Reference proteome</keyword>
<evidence type="ECO:0000256" key="2">
    <source>
        <dbReference type="SAM" id="Coils"/>
    </source>
</evidence>
<sequence>MASEQTENGVQELNWNVKVLDASKDGEVVKFTLQTKTEDDPKDKGVVVLRDYDDFEWLYHCLITQNKVDAVVVPPLPQRPVVTANASEAKSKKQLGKDAKNMVADEFTKECRSLEKFLQLILVHPAFKKDGILEKFLIEQEAPARTKVKKGLFGSLGKTVDEMRFQGYKDRDEDFQKHRDFVDKELAAIKEANMNFAKMSNTQLRVALSLGELSSALSTASAINEDSTNRLKPAFNVFSSAVTTEKDSYDVMSKNDDNTLGFTLDLYSRYMESAKEMLFRRTCKLVEFENAVKALEKAKPQKKEQCETAKNEAETAYNEITELAAIEMKRFNRQRVLALQSSLTNFAESRIKNGRDTYAILAKLLNDVKKLGDS</sequence>
<dbReference type="InterPro" id="IPR001683">
    <property type="entry name" value="PX_dom"/>
</dbReference>
<dbReference type="OrthoDB" id="9976382at2759"/>
<feature type="domain" description="PX" evidence="3">
    <location>
        <begin position="1"/>
        <end position="144"/>
    </location>
</feature>
<keyword evidence="2" id="KW-0175">Coiled coil</keyword>
<protein>
    <recommendedName>
        <fullName evidence="3">PX domain-containing protein</fullName>
    </recommendedName>
</protein>
<dbReference type="Gene3D" id="3.30.1520.10">
    <property type="entry name" value="Phox-like domain"/>
    <property type="match status" value="1"/>
</dbReference>
<dbReference type="GeneID" id="110242498"/>
<dbReference type="PROSITE" id="PS50195">
    <property type="entry name" value="PX"/>
    <property type="match status" value="1"/>
</dbReference>